<protein>
    <submittedName>
        <fullName evidence="1">Uncharacterized protein</fullName>
    </submittedName>
</protein>
<gene>
    <name evidence="1" type="ORF">A3F34_00135</name>
</gene>
<name>A0A1F7I513_9BACT</name>
<dbReference type="EMBL" id="MGAE01000057">
    <property type="protein sequence ID" value="OGK38457.1"/>
    <property type="molecule type" value="Genomic_DNA"/>
</dbReference>
<proteinExistence type="predicted"/>
<comment type="caution">
    <text evidence="1">The sequence shown here is derived from an EMBL/GenBank/DDBJ whole genome shotgun (WGS) entry which is preliminary data.</text>
</comment>
<sequence length="246" mass="29368">MQDEYEKSRIKELKLFQELLLYPDFKKAILSLRTKYRIPIKGFDERKHYVDWWENQQKTKREFIVNTEVVSLNENDQPKIIKKGKTKIELTSFDIDVYKILRNHDLSLEWHPYISSHICLNEHDKVNVHEAVLLKYTYQGLPVHEQIQFYFGATMGIKHLNSKFHGKTIWGAIIEPLQQLMQGYSEKKRRPKKSKIKLQARISRLYSEGKRDVDIASMPNFPDVSPQTIRKHKSRFKKKLLTKNNR</sequence>
<organism evidence="1 2">
    <name type="scientific">Candidatus Roizmanbacteria bacterium RIFCSPHIGHO2_12_FULL_44_10</name>
    <dbReference type="NCBI Taxonomy" id="1802054"/>
    <lineage>
        <taxon>Bacteria</taxon>
        <taxon>Candidatus Roizmaniibacteriota</taxon>
    </lineage>
</organism>
<reference evidence="1 2" key="1">
    <citation type="journal article" date="2016" name="Nat. Commun.">
        <title>Thousands of microbial genomes shed light on interconnected biogeochemical processes in an aquifer system.</title>
        <authorList>
            <person name="Anantharaman K."/>
            <person name="Brown C.T."/>
            <person name="Hug L.A."/>
            <person name="Sharon I."/>
            <person name="Castelle C.J."/>
            <person name="Probst A.J."/>
            <person name="Thomas B.C."/>
            <person name="Singh A."/>
            <person name="Wilkins M.J."/>
            <person name="Karaoz U."/>
            <person name="Brodie E.L."/>
            <person name="Williams K.H."/>
            <person name="Hubbard S.S."/>
            <person name="Banfield J.F."/>
        </authorList>
    </citation>
    <scope>NUCLEOTIDE SEQUENCE [LARGE SCALE GENOMIC DNA]</scope>
</reference>
<dbReference type="Proteomes" id="UP000179024">
    <property type="component" value="Unassembled WGS sequence"/>
</dbReference>
<evidence type="ECO:0000313" key="1">
    <source>
        <dbReference type="EMBL" id="OGK38457.1"/>
    </source>
</evidence>
<evidence type="ECO:0000313" key="2">
    <source>
        <dbReference type="Proteomes" id="UP000179024"/>
    </source>
</evidence>
<accession>A0A1F7I513</accession>
<dbReference type="AlphaFoldDB" id="A0A1F7I513"/>